<sequence>MKITKHEAGSRDIAVVTGTDVIIDDVQSALDLMATVQYETGSDRIVIHKSLISERFFDLSTRLAGDILQKFMNYRAKLAIVGDFSVYSSRSLRDFIYESNNGSDVFFMPTEEQAIEKLSSIK</sequence>
<accession>A0A1B2DUK0</accession>
<evidence type="ECO:0000313" key="3">
    <source>
        <dbReference type="EMBL" id="OOC61247.1"/>
    </source>
</evidence>
<organism evidence="2">
    <name type="scientific">Paenibacillus ihbetae</name>
    <dbReference type="NCBI Taxonomy" id="1870820"/>
    <lineage>
        <taxon>Bacteria</taxon>
        <taxon>Bacillati</taxon>
        <taxon>Bacillota</taxon>
        <taxon>Bacilli</taxon>
        <taxon>Bacillales</taxon>
        <taxon>Paenibacillaceae</taxon>
        <taxon>Paenibacillus</taxon>
    </lineage>
</organism>
<evidence type="ECO:0000313" key="2">
    <source>
        <dbReference type="EMBL" id="ANY71393.1"/>
    </source>
</evidence>
<gene>
    <name evidence="3" type="ORF">BBD40_04695</name>
    <name evidence="2" type="ORF">BBD41_01665</name>
</gene>
<dbReference type="OrthoDB" id="8595425at2"/>
<reference evidence="2" key="1">
    <citation type="submission" date="2016-08" db="EMBL/GenBank/DDBJ databases">
        <title>Complete Genome Seqeunce of Paenibacillus sp. nov. IHBB 9852 from high altitute lake of Indian trans-Himalayas.</title>
        <authorList>
            <person name="Kiran S."/>
            <person name="Swarnkar M.K."/>
            <person name="Rana A."/>
            <person name="Tewari R."/>
            <person name="Gulati A."/>
        </authorList>
    </citation>
    <scope>NUCLEOTIDE SEQUENCE [LARGE SCALE GENOMIC DNA]</scope>
    <source>
        <strain evidence="2">IHBB 9852</strain>
    </source>
</reference>
<name>A0A1B2DUK0_9BACL</name>
<feature type="domain" description="DUF4180" evidence="1">
    <location>
        <begin position="10"/>
        <end position="118"/>
    </location>
</feature>
<dbReference type="Proteomes" id="UP000189059">
    <property type="component" value="Unassembled WGS sequence"/>
</dbReference>
<protein>
    <submittedName>
        <fullName evidence="2">Cytoplasmic protein</fullName>
    </submittedName>
</protein>
<evidence type="ECO:0000313" key="4">
    <source>
        <dbReference type="Proteomes" id="UP000189059"/>
    </source>
</evidence>
<evidence type="ECO:0000259" key="1">
    <source>
        <dbReference type="Pfam" id="PF13788"/>
    </source>
</evidence>
<keyword evidence="4" id="KW-1185">Reference proteome</keyword>
<dbReference type="EMBL" id="CP016809">
    <property type="protein sequence ID" value="ANY71393.1"/>
    <property type="molecule type" value="Genomic_DNA"/>
</dbReference>
<reference evidence="3 4" key="2">
    <citation type="submission" date="2016-12" db="EMBL/GenBank/DDBJ databases">
        <title>Genome sequencing and description of Paenibacillus sp. nov. from high altitude lake in the Indian Trans- Himalayas.</title>
        <authorList>
            <person name="Kiran S."/>
            <person name="Swarnkar M.K."/>
            <person name="Rana A."/>
            <person name="Tewari R."/>
            <person name="Gulati A."/>
        </authorList>
    </citation>
    <scope>NUCLEOTIDE SEQUENCE [LARGE SCALE GENOMIC DNA]</scope>
    <source>
        <strain evidence="3 4">IHBB 9951</strain>
    </source>
</reference>
<proteinExistence type="predicted"/>
<dbReference type="EMBL" id="MRVI01000001">
    <property type="protein sequence ID" value="OOC61247.1"/>
    <property type="molecule type" value="Genomic_DNA"/>
</dbReference>
<dbReference type="InterPro" id="IPR025438">
    <property type="entry name" value="DUF4180"/>
</dbReference>
<dbReference type="AlphaFoldDB" id="A0A1B2DUK0"/>
<dbReference type="RefSeq" id="WP_077565835.1">
    <property type="nucleotide sequence ID" value="NZ_CP016809.1"/>
</dbReference>
<dbReference type="Pfam" id="PF13788">
    <property type="entry name" value="DUF4180"/>
    <property type="match status" value="1"/>
</dbReference>
<dbReference type="KEGG" id="pib:BBD41_01665"/>